<feature type="region of interest" description="Disordered" evidence="1">
    <location>
        <begin position="1"/>
        <end position="98"/>
    </location>
</feature>
<feature type="domain" description="KOW" evidence="2">
    <location>
        <begin position="204"/>
        <end position="231"/>
    </location>
</feature>
<reference evidence="3 4" key="1">
    <citation type="submission" date="2024-05" db="EMBL/GenBank/DDBJ databases">
        <title>A draft genome resource for the thread blight pathogen Marasmius tenuissimus strain MS-2.</title>
        <authorList>
            <person name="Yulfo-Soto G.E."/>
            <person name="Baruah I.K."/>
            <person name="Amoako-Attah I."/>
            <person name="Bukari Y."/>
            <person name="Meinhardt L.W."/>
            <person name="Bailey B.A."/>
            <person name="Cohen S.P."/>
        </authorList>
    </citation>
    <scope>NUCLEOTIDE SEQUENCE [LARGE SCALE GENOMIC DNA]</scope>
    <source>
        <strain evidence="3 4">MS-2</strain>
    </source>
</reference>
<feature type="compositionally biased region" description="Low complexity" evidence="1">
    <location>
        <begin position="37"/>
        <end position="51"/>
    </location>
</feature>
<feature type="region of interest" description="Disordered" evidence="1">
    <location>
        <begin position="648"/>
        <end position="684"/>
    </location>
</feature>
<sequence length="927" mass="103215">MVSSFLDIEAHAETDEDELEDEWGEDLHDQNDGPIHAPTLSTSASSTEAYAYPREYRKEFEGVISRYGSDSQSRDNGEAGPSGPSQLSTTPGNGIGELRSVMGPVLMRNPNPDIAAVMGMEEEVRAAKTQAERDFQWAKEEGILVEGTTAEDFLRPPTKRLRNEPSTFERAARGQMTSKMRGWEKWTAKQNQPAPEENWAPSRPLAPGEWVKVTAGTYAGDEGMVFDENGTSAMSSNDLEYTVFLVLRLAPAHMEGVRTNDKKRKRTAGRWPPRPFDPKEYVTAQLGDKGKNKANGEDALYTYNKMTFSNGLLIKSYRSTRLIPLEEKGIVQERTDDHFLINFGPLEDGSDDVRPVSERRLRKVVSPGDYVHVLLGPFVGRGGSVAEKHGPLLAILEKNDTSGKRFLVNRNCVRREKASFYRSPAVPWLDKEVTIELGQHAGCHGVVKDVALGPYSDCFLLSLFIPELECSAKIEDTNVFLKGTRMHLWEFYPPENAAWNIDSRVRGIRSGPTPWKQVQVAVIGGNHKGLTGVVRDVFRTQKPAATSGLELDVELDVIRAGSGLRCERIYYDHVRECGTGKPLHDFRPLFHNQAFFAPNAGFKMDKKRLRQHKLPIVALKAPNPLTQAAAGSSALNDLLLNELNRIESTSSYSPDPSTSTCPPDPILIPPDDLPSEVSQAGTPEPELSWGPMDVWHPCYETHWQILSGPMPPSPRSMSPVPPSPTHRRLTIPQCPPPTISHWIYHERLAAIPIDVEITGGKRCTKDKKYGVYVSPILGEGLVRDQRKASHHDIHVRHVSRPQRRPNKDALAVVIPQANPHDNVHFGKLVRFVDCFFDGPRVAVYRRWICAVVNGMDQTSTLTGETIVLPITDVEAVKQPKEVSDWAKNTLMTPVQEYASSRDTSENSEGERSYEDITAVILGQKKAT</sequence>
<keyword evidence="4" id="KW-1185">Reference proteome</keyword>
<dbReference type="InterPro" id="IPR005824">
    <property type="entry name" value="KOW"/>
</dbReference>
<proteinExistence type="predicted"/>
<name>A0ABR2ZDM9_9AGAR</name>
<evidence type="ECO:0000313" key="4">
    <source>
        <dbReference type="Proteomes" id="UP001437256"/>
    </source>
</evidence>
<protein>
    <recommendedName>
        <fullName evidence="2">KOW domain-containing protein</fullName>
    </recommendedName>
</protein>
<feature type="domain" description="KOW" evidence="2">
    <location>
        <begin position="364"/>
        <end position="391"/>
    </location>
</feature>
<organism evidence="3 4">
    <name type="scientific">Marasmius tenuissimus</name>
    <dbReference type="NCBI Taxonomy" id="585030"/>
    <lineage>
        <taxon>Eukaryota</taxon>
        <taxon>Fungi</taxon>
        <taxon>Dikarya</taxon>
        <taxon>Basidiomycota</taxon>
        <taxon>Agaricomycotina</taxon>
        <taxon>Agaricomycetes</taxon>
        <taxon>Agaricomycetidae</taxon>
        <taxon>Agaricales</taxon>
        <taxon>Marasmiineae</taxon>
        <taxon>Marasmiaceae</taxon>
        <taxon>Marasmius</taxon>
    </lineage>
</organism>
<feature type="region of interest" description="Disordered" evidence="1">
    <location>
        <begin position="173"/>
        <end position="205"/>
    </location>
</feature>
<feature type="region of interest" description="Disordered" evidence="1">
    <location>
        <begin position="258"/>
        <end position="280"/>
    </location>
</feature>
<feature type="domain" description="KOW" evidence="2">
    <location>
        <begin position="513"/>
        <end position="540"/>
    </location>
</feature>
<evidence type="ECO:0000259" key="2">
    <source>
        <dbReference type="SMART" id="SM00739"/>
    </source>
</evidence>
<dbReference type="SMART" id="SM00739">
    <property type="entry name" value="KOW"/>
    <property type="match status" value="3"/>
</dbReference>
<feature type="compositionally biased region" description="Low complexity" evidence="1">
    <location>
        <begin position="648"/>
        <end position="661"/>
    </location>
</feature>
<evidence type="ECO:0000313" key="3">
    <source>
        <dbReference type="EMBL" id="KAL0059094.1"/>
    </source>
</evidence>
<accession>A0ABR2ZDM9</accession>
<evidence type="ECO:0000256" key="1">
    <source>
        <dbReference type="SAM" id="MobiDB-lite"/>
    </source>
</evidence>
<feature type="compositionally biased region" description="Acidic residues" evidence="1">
    <location>
        <begin position="14"/>
        <end position="24"/>
    </location>
</feature>
<feature type="compositionally biased region" description="Pro residues" evidence="1">
    <location>
        <begin position="662"/>
        <end position="672"/>
    </location>
</feature>
<feature type="compositionally biased region" description="Polar residues" evidence="1">
    <location>
        <begin position="83"/>
        <end position="92"/>
    </location>
</feature>
<gene>
    <name evidence="3" type="ORF">AAF712_014195</name>
</gene>
<dbReference type="Proteomes" id="UP001437256">
    <property type="component" value="Unassembled WGS sequence"/>
</dbReference>
<dbReference type="EMBL" id="JBBXMP010000250">
    <property type="protein sequence ID" value="KAL0059094.1"/>
    <property type="molecule type" value="Genomic_DNA"/>
</dbReference>
<comment type="caution">
    <text evidence="3">The sequence shown here is derived from an EMBL/GenBank/DDBJ whole genome shotgun (WGS) entry which is preliminary data.</text>
</comment>